<sequence length="414" mass="49186">MAHLTTTLSKNTAWEQIAKGDDKTMAQKILEPIQIDERQYNEIHSENMKNETFQQHQEDVEQSKLRWERALRDSTKALKEYDIWSTKLECLPLIIQARDEGKIPKGDDKNILEMGGEALEKKVDELRKMDDMKNKDEDRARSKFVEAEKAWREFAIMRGQPFAYKSDGRYFRIGGGTISLRQRTQETLEEVGADFRKALITKNDVTKITYTDIVKVLERYERAAPLGSHDRGQISEVLNFVRENPKCSPEKIDPQTEKDQVYDQGRADFMISEKRRKRLAPYKEHLTEEERIRYGLTKTEQRDGNRRRDRNRDRSDNHRRRTENRRTERREDRRWTDRRPRSDRDRHDNYGNSGYRHHGDNRNAQYHNNGYGRQQYSQQNRGFQGGNRGRGNYRNNNFENQRRGNAQPSNENKS</sequence>
<evidence type="ECO:0000313" key="3">
    <source>
        <dbReference type="Proteomes" id="UP000001307"/>
    </source>
</evidence>
<evidence type="ECO:0000313" key="2">
    <source>
        <dbReference type="EMBL" id="CBY10888.1"/>
    </source>
</evidence>
<feature type="compositionally biased region" description="Basic and acidic residues" evidence="1">
    <location>
        <begin position="324"/>
        <end position="349"/>
    </location>
</feature>
<accession>E4XLC7</accession>
<keyword evidence="3" id="KW-1185">Reference proteome</keyword>
<reference evidence="2" key="1">
    <citation type="journal article" date="2010" name="Science">
        <title>Plasticity of animal genome architecture unmasked by rapid evolution of a pelagic tunicate.</title>
        <authorList>
            <person name="Denoeud F."/>
            <person name="Henriet S."/>
            <person name="Mungpakdee S."/>
            <person name="Aury J.M."/>
            <person name="Da Silva C."/>
            <person name="Brinkmann H."/>
            <person name="Mikhaleva J."/>
            <person name="Olsen L.C."/>
            <person name="Jubin C."/>
            <person name="Canestro C."/>
            <person name="Bouquet J.M."/>
            <person name="Danks G."/>
            <person name="Poulain J."/>
            <person name="Campsteijn C."/>
            <person name="Adamski M."/>
            <person name="Cross I."/>
            <person name="Yadetie F."/>
            <person name="Muffato M."/>
            <person name="Louis A."/>
            <person name="Butcher S."/>
            <person name="Tsagkogeorga G."/>
            <person name="Konrad A."/>
            <person name="Singh S."/>
            <person name="Jensen M.F."/>
            <person name="Cong E.H."/>
            <person name="Eikeseth-Otteraa H."/>
            <person name="Noel B."/>
            <person name="Anthouard V."/>
            <person name="Porcel B.M."/>
            <person name="Kachouri-Lafond R."/>
            <person name="Nishino A."/>
            <person name="Ugolini M."/>
            <person name="Chourrout P."/>
            <person name="Nishida H."/>
            <person name="Aasland R."/>
            <person name="Huzurbazar S."/>
            <person name="Westhof E."/>
            <person name="Delsuc F."/>
            <person name="Lehrach H."/>
            <person name="Reinhardt R."/>
            <person name="Weissenbach J."/>
            <person name="Roy S.W."/>
            <person name="Artiguenave F."/>
            <person name="Postlethwait J.H."/>
            <person name="Manak J.R."/>
            <person name="Thompson E.M."/>
            <person name="Jaillon O."/>
            <person name="Du Pasquier L."/>
            <person name="Boudinot P."/>
            <person name="Liberles D.A."/>
            <person name="Volff J.N."/>
            <person name="Philippe H."/>
            <person name="Lenhard B."/>
            <person name="Roest Crollius H."/>
            <person name="Wincker P."/>
            <person name="Chourrout D."/>
        </authorList>
    </citation>
    <scope>NUCLEOTIDE SEQUENCE [LARGE SCALE GENOMIC DNA]</scope>
</reference>
<dbReference type="AlphaFoldDB" id="E4XLC7"/>
<feature type="compositionally biased region" description="Polar residues" evidence="1">
    <location>
        <begin position="362"/>
        <end position="377"/>
    </location>
</feature>
<feature type="compositionally biased region" description="Basic and acidic residues" evidence="1">
    <location>
        <begin position="290"/>
        <end position="316"/>
    </location>
</feature>
<proteinExistence type="predicted"/>
<gene>
    <name evidence="2" type="ORF">GSOID_T00014510001</name>
</gene>
<dbReference type="InParanoid" id="E4XLC7"/>
<organism evidence="2">
    <name type="scientific">Oikopleura dioica</name>
    <name type="common">Tunicate</name>
    <dbReference type="NCBI Taxonomy" id="34765"/>
    <lineage>
        <taxon>Eukaryota</taxon>
        <taxon>Metazoa</taxon>
        <taxon>Chordata</taxon>
        <taxon>Tunicata</taxon>
        <taxon>Appendicularia</taxon>
        <taxon>Copelata</taxon>
        <taxon>Oikopleuridae</taxon>
        <taxon>Oikopleura</taxon>
    </lineage>
</organism>
<dbReference type="EMBL" id="FN653069">
    <property type="protein sequence ID" value="CBY10888.1"/>
    <property type="molecule type" value="Genomic_DNA"/>
</dbReference>
<feature type="compositionally biased region" description="Polar residues" evidence="1">
    <location>
        <begin position="404"/>
        <end position="414"/>
    </location>
</feature>
<dbReference type="Proteomes" id="UP000001307">
    <property type="component" value="Unassembled WGS sequence"/>
</dbReference>
<evidence type="ECO:0000256" key="1">
    <source>
        <dbReference type="SAM" id="MobiDB-lite"/>
    </source>
</evidence>
<name>E4XLC7_OIKDI</name>
<feature type="region of interest" description="Disordered" evidence="1">
    <location>
        <begin position="290"/>
        <end position="414"/>
    </location>
</feature>
<protein>
    <submittedName>
        <fullName evidence="2">Uncharacterized protein</fullName>
    </submittedName>
</protein>
<feature type="compositionally biased region" description="Low complexity" evidence="1">
    <location>
        <begin position="390"/>
        <end position="399"/>
    </location>
</feature>